<name>A0AAV2YJB3_9STRA</name>
<evidence type="ECO:0008006" key="5">
    <source>
        <dbReference type="Google" id="ProtNLM"/>
    </source>
</evidence>
<comment type="similarity">
    <text evidence="1">Belongs to the CWC16 family.</text>
</comment>
<protein>
    <recommendedName>
        <fullName evidence="5">Coiled-coil domain-containing protein 130</fullName>
    </recommendedName>
</protein>
<gene>
    <name evidence="3" type="ORF">N0F65_012879</name>
</gene>
<dbReference type="PANTHER" id="PTHR12111">
    <property type="entry name" value="SPLICING FACTOR YJU2"/>
    <property type="match status" value="1"/>
</dbReference>
<sequence length="306" mass="33910">MSSLAAARADNFYYPQGWTPEDGSLNKFHKSHPLGKRAKDIAQGILVVRFEMPFNVWCLHCRTHIGRGVRFNAKKKHVDKYLSTPIYEFRMDCASCQGELVIRTDPAARGYNLVSGVQQKAEEFTAEDVETERLNDSAVGEKIAEDPFFRLEHENEDKRRAQQRATGLAAIIEVQDAQCKDNYASNSALRAKFRKEKKALKKNQVALDKLGLSIKLVAATQDDVIAAKSVAFQTKRGGRATATGKTASRRPAVADSFQHFGDSTVASQLHRLKVARAAKAASGTKRVRSATTSSSIEKRASKLARR</sequence>
<evidence type="ECO:0000313" key="4">
    <source>
        <dbReference type="Proteomes" id="UP001146120"/>
    </source>
</evidence>
<proteinExistence type="inferred from homology"/>
<dbReference type="Pfam" id="PF04502">
    <property type="entry name" value="Saf4_Yju2"/>
    <property type="match status" value="1"/>
</dbReference>
<dbReference type="InterPro" id="IPR007590">
    <property type="entry name" value="Saf4/Yju2"/>
</dbReference>
<evidence type="ECO:0000256" key="2">
    <source>
        <dbReference type="SAM" id="MobiDB-lite"/>
    </source>
</evidence>
<organism evidence="3 4">
    <name type="scientific">Lagenidium giganteum</name>
    <dbReference type="NCBI Taxonomy" id="4803"/>
    <lineage>
        <taxon>Eukaryota</taxon>
        <taxon>Sar</taxon>
        <taxon>Stramenopiles</taxon>
        <taxon>Oomycota</taxon>
        <taxon>Peronosporomycetes</taxon>
        <taxon>Pythiales</taxon>
        <taxon>Pythiaceae</taxon>
    </lineage>
</organism>
<dbReference type="GO" id="GO:0005684">
    <property type="term" value="C:U2-type spliceosomal complex"/>
    <property type="evidence" value="ECO:0007669"/>
    <property type="project" value="TreeGrafter"/>
</dbReference>
<dbReference type="EMBL" id="DAKRPA010000280">
    <property type="protein sequence ID" value="DAZ93933.1"/>
    <property type="molecule type" value="Genomic_DNA"/>
</dbReference>
<dbReference type="GO" id="GO:0071014">
    <property type="term" value="C:post-mRNA release spliceosomal complex"/>
    <property type="evidence" value="ECO:0007669"/>
    <property type="project" value="TreeGrafter"/>
</dbReference>
<evidence type="ECO:0000313" key="3">
    <source>
        <dbReference type="EMBL" id="DAZ93933.1"/>
    </source>
</evidence>
<dbReference type="AlphaFoldDB" id="A0AAV2YJB3"/>
<evidence type="ECO:0000256" key="1">
    <source>
        <dbReference type="ARBA" id="ARBA00005595"/>
    </source>
</evidence>
<feature type="region of interest" description="Disordered" evidence="2">
    <location>
        <begin position="277"/>
        <end position="306"/>
    </location>
</feature>
<reference evidence="3" key="1">
    <citation type="submission" date="2022-11" db="EMBL/GenBank/DDBJ databases">
        <authorList>
            <person name="Morgan W.R."/>
            <person name="Tartar A."/>
        </authorList>
    </citation>
    <scope>NUCLEOTIDE SEQUENCE</scope>
    <source>
        <strain evidence="3">ARSEF 373</strain>
    </source>
</reference>
<reference evidence="3" key="2">
    <citation type="journal article" date="2023" name="Microbiol Resour">
        <title>Decontamination and Annotation of the Draft Genome Sequence of the Oomycete Lagenidium giganteum ARSEF 373.</title>
        <authorList>
            <person name="Morgan W.R."/>
            <person name="Tartar A."/>
        </authorList>
    </citation>
    <scope>NUCLEOTIDE SEQUENCE</scope>
    <source>
        <strain evidence="3">ARSEF 373</strain>
    </source>
</reference>
<dbReference type="PANTHER" id="PTHR12111:SF2">
    <property type="entry name" value="SPLICING FACTOR YJU2B-RELATED"/>
    <property type="match status" value="1"/>
</dbReference>
<dbReference type="GO" id="GO:0000398">
    <property type="term" value="P:mRNA splicing, via spliceosome"/>
    <property type="evidence" value="ECO:0007669"/>
    <property type="project" value="InterPro"/>
</dbReference>
<dbReference type="Proteomes" id="UP001146120">
    <property type="component" value="Unassembled WGS sequence"/>
</dbReference>
<accession>A0AAV2YJB3</accession>
<keyword evidence="4" id="KW-1185">Reference proteome</keyword>
<comment type="caution">
    <text evidence="3">The sequence shown here is derived from an EMBL/GenBank/DDBJ whole genome shotgun (WGS) entry which is preliminary data.</text>
</comment>